<sequence length="854" mass="89915">MKFKIFIAALAVPLVLTIARAVTHPGVPERELEGPPHLREAYEVLRRTNPDDPTFNAAAARFQAVQQAAAASALQSANAQTRESASISAAYLHTENWQAIGPTPLLHGETPWGSPQHLSAVSGRVTAIALDAQDEVAFIGAALGGVWRTSDSGQTWAPIGDQLGSLAIGSIAIAPGPHPRNEATLYVGTGEGNFGCDTYGGVGVYKSTDSGRTWQGPYGSSLFTNRAVNSIAIDRTNPNTLLATTGTAFVSAGGACITEPSLPPRGIFKSTDAGLTWTKMTTQVANDPASQVIQDPVTPTRWWAAMYANGGVVGGILRSDDSGATWNQIAGTGGLPPLDATGTWSRAAITATGDGHGNTVLYVGNGQTATGAGSGGRVFKSNDSGATWTELANAQGFCNTQCWYDMPIAVEPGNPSVLYTGGSYISSVDANNNEVTPSEFMRSNDGGATFASKVRSADGTTALHADVHAIQVWPGRSNEIWVANDGGVWKSIDRGDNWVNLNTNLQITQFEQCDLYQANPNIAYCGTQDNGVDGFTGGAGWLHLDYGDGGTALIDQDNPNNLVHTYYDTSGGDWSIGVGYTTAGFTALENYSFSGAAKNNPPYNNGMNYTDRVLWYPPIHLDRGVHDTLYFGTNKLYRADRFFSYPTGAPNIFSALGPGTGGQDLALPNGEISAITTLPNPAPGLDAQTIFTGSSNGHVFVSNDSGASFTEVDAAPSPISLFVTSILIDPRHSNVVYQARAGFTGSLPAHNVRKSTDGGMTWADASNGLPDIPVNALVTDPIVPNAIWAGTDAGVFLSTDGGTTWNPYNTGLPNVPVYDLKTSRQPAQIIAFTHGRGAFRLQFDAIFIDGFEVP</sequence>
<feature type="signal peptide" evidence="1">
    <location>
        <begin position="1"/>
        <end position="21"/>
    </location>
</feature>
<gene>
    <name evidence="2" type="ORF">GCM10009105_32360</name>
</gene>
<dbReference type="SUPFAM" id="SSF50939">
    <property type="entry name" value="Sialidases"/>
    <property type="match status" value="1"/>
</dbReference>
<dbReference type="RefSeq" id="WP_343793012.1">
    <property type="nucleotide sequence ID" value="NZ_BAAAEU010000024.1"/>
</dbReference>
<accession>A0ABN1IUQ5</accession>
<reference evidence="2 3" key="1">
    <citation type="journal article" date="2019" name="Int. J. Syst. Evol. Microbiol.">
        <title>The Global Catalogue of Microorganisms (GCM) 10K type strain sequencing project: providing services to taxonomists for standard genome sequencing and annotation.</title>
        <authorList>
            <consortium name="The Broad Institute Genomics Platform"/>
            <consortium name="The Broad Institute Genome Sequencing Center for Infectious Disease"/>
            <person name="Wu L."/>
            <person name="Ma J."/>
        </authorList>
    </citation>
    <scope>NUCLEOTIDE SEQUENCE [LARGE SCALE GENOMIC DNA]</scope>
    <source>
        <strain evidence="2 3">JCM 15421</strain>
    </source>
</reference>
<dbReference type="SUPFAM" id="SSF110296">
    <property type="entry name" value="Oligoxyloglucan reducing end-specific cellobiohydrolase"/>
    <property type="match status" value="1"/>
</dbReference>
<dbReference type="InterPro" id="IPR052025">
    <property type="entry name" value="Xyloglucanase_GH74"/>
</dbReference>
<evidence type="ECO:0000313" key="3">
    <source>
        <dbReference type="Proteomes" id="UP001501523"/>
    </source>
</evidence>
<proteinExistence type="predicted"/>
<dbReference type="PANTHER" id="PTHR43739:SF5">
    <property type="entry name" value="EXO-ALPHA-SIALIDASE"/>
    <property type="match status" value="1"/>
</dbReference>
<dbReference type="Proteomes" id="UP001501523">
    <property type="component" value="Unassembled WGS sequence"/>
</dbReference>
<dbReference type="CDD" id="cd15482">
    <property type="entry name" value="Sialidase_non-viral"/>
    <property type="match status" value="1"/>
</dbReference>
<dbReference type="PANTHER" id="PTHR43739">
    <property type="entry name" value="XYLOGLUCANASE (EUROFUNG)"/>
    <property type="match status" value="1"/>
</dbReference>
<dbReference type="Gene3D" id="2.130.10.10">
    <property type="entry name" value="YVTN repeat-like/Quinoprotein amine dehydrogenase"/>
    <property type="match status" value="5"/>
</dbReference>
<keyword evidence="1" id="KW-0732">Signal</keyword>
<evidence type="ECO:0000256" key="1">
    <source>
        <dbReference type="SAM" id="SignalP"/>
    </source>
</evidence>
<feature type="chain" id="PRO_5047317928" evidence="1">
    <location>
        <begin position="22"/>
        <end position="854"/>
    </location>
</feature>
<keyword evidence="3" id="KW-1185">Reference proteome</keyword>
<dbReference type="InterPro" id="IPR036278">
    <property type="entry name" value="Sialidase_sf"/>
</dbReference>
<evidence type="ECO:0000313" key="2">
    <source>
        <dbReference type="EMBL" id="GAA0721755.1"/>
    </source>
</evidence>
<dbReference type="InterPro" id="IPR015943">
    <property type="entry name" value="WD40/YVTN_repeat-like_dom_sf"/>
</dbReference>
<comment type="caution">
    <text evidence="2">The sequence shown here is derived from an EMBL/GenBank/DDBJ whole genome shotgun (WGS) entry which is preliminary data.</text>
</comment>
<protein>
    <submittedName>
        <fullName evidence="2">Exo-alpha-sialidase</fullName>
    </submittedName>
</protein>
<name>A0ABN1IUQ5_9GAMM</name>
<organism evidence="2 3">
    <name type="scientific">Dokdonella soli</name>
    <dbReference type="NCBI Taxonomy" id="529810"/>
    <lineage>
        <taxon>Bacteria</taxon>
        <taxon>Pseudomonadati</taxon>
        <taxon>Pseudomonadota</taxon>
        <taxon>Gammaproteobacteria</taxon>
        <taxon>Lysobacterales</taxon>
        <taxon>Rhodanobacteraceae</taxon>
        <taxon>Dokdonella</taxon>
    </lineage>
</organism>
<dbReference type="EMBL" id="BAAAEU010000024">
    <property type="protein sequence ID" value="GAA0721755.1"/>
    <property type="molecule type" value="Genomic_DNA"/>
</dbReference>